<evidence type="ECO:0000256" key="5">
    <source>
        <dbReference type="ARBA" id="ARBA00012458"/>
    </source>
</evidence>
<dbReference type="AlphaFoldDB" id="L0EJ89"/>
<evidence type="ECO:0000256" key="3">
    <source>
        <dbReference type="ARBA" id="ARBA00004763"/>
    </source>
</evidence>
<dbReference type="UniPathway" id="UPA00077">
    <property type="reaction ID" value="UER00156"/>
</dbReference>
<comment type="pathway">
    <text evidence="3 13">Cofactor biosynthesis; tetrahydrofolate biosynthesis; 7,8-dihydrofolate from 2-amino-4-hydroxy-6-hydroxymethyl-7,8-dihydropteridine diphosphate and 4-aminobenzoate: step 1/2.</text>
</comment>
<evidence type="ECO:0000256" key="6">
    <source>
        <dbReference type="ARBA" id="ARBA00016919"/>
    </source>
</evidence>
<dbReference type="Pfam" id="PF00809">
    <property type="entry name" value="Pterin_bind"/>
    <property type="match status" value="1"/>
</dbReference>
<comment type="cofactor">
    <cofactor evidence="2 13">
        <name>Mg(2+)</name>
        <dbReference type="ChEBI" id="CHEBI:18420"/>
    </cofactor>
</comment>
<comment type="catalytic activity">
    <reaction evidence="1">
        <text>(7,8-dihydropterin-6-yl)methyl diphosphate + 4-aminobenzoate = 7,8-dihydropteroate + diphosphate</text>
        <dbReference type="Rhea" id="RHEA:19949"/>
        <dbReference type="ChEBI" id="CHEBI:17836"/>
        <dbReference type="ChEBI" id="CHEBI:17839"/>
        <dbReference type="ChEBI" id="CHEBI:33019"/>
        <dbReference type="ChEBI" id="CHEBI:72950"/>
        <dbReference type="EC" id="2.5.1.15"/>
    </reaction>
</comment>
<comment type="function">
    <text evidence="12 13">Catalyzes the condensation of para-aminobenzoate (pABA) with 6-hydroxymethyl-7,8-dihydropterin diphosphate (DHPt-PP) to form 7,8-dihydropteroate (H2Pte), the immediate precursor of folate derivatives.</text>
</comment>
<reference evidence="16" key="1">
    <citation type="submission" date="2012-01" db="EMBL/GenBank/DDBJ databases">
        <title>Complete sequence of chromosome of Thermobacillus composti KWC4.</title>
        <authorList>
            <person name="Lucas S."/>
            <person name="Han J."/>
            <person name="Lapidus A."/>
            <person name="Cheng J.-F."/>
            <person name="Goodwin L."/>
            <person name="Pitluck S."/>
            <person name="Peters L."/>
            <person name="Ovchinnikova G."/>
            <person name="Teshima H."/>
            <person name="Detter J.C."/>
            <person name="Han C."/>
            <person name="Tapia R."/>
            <person name="Land M."/>
            <person name="Hauser L."/>
            <person name="Kyrpides N."/>
            <person name="Ivanova N."/>
            <person name="Pagani I."/>
            <person name="Anderson I."/>
            <person name="Woyke T."/>
        </authorList>
    </citation>
    <scope>NUCLEOTIDE SEQUENCE [LARGE SCALE GENOMIC DNA]</scope>
    <source>
        <strain evidence="16">DSM 18247 / JCM 13945 / KWC4</strain>
    </source>
</reference>
<evidence type="ECO:0000256" key="8">
    <source>
        <dbReference type="ARBA" id="ARBA00022723"/>
    </source>
</evidence>
<sequence length="294" mass="32055">MRPVFWSRTYELAGGVNLELGRRTLVMGILNVTPDSFSDGGRYLAVDAAVEHAVRMVEAGADILDIGGESTRPGHEPVPADEEIRRVIPVIRAVREALPHVPLSIDTYKAETARKALEAGVHIINDIWGLAADPEMARTAAEFGCPVVISHNRRETGGYADIARDVAADLLASVRTALDAGVDPYNIWLDPGIGFAKEYEDNLDMMGRLAELVRLGYPVLLGTSRKRFIRHTLDLPTDDVVEGTAATVALGIAQGCQVVRVHDVDRIVRTVRMTDAVVYRQADIRGEAGVPWTK</sequence>
<dbReference type="Gene3D" id="3.20.20.20">
    <property type="entry name" value="Dihydropteroate synthase-like"/>
    <property type="match status" value="1"/>
</dbReference>
<evidence type="ECO:0000256" key="11">
    <source>
        <dbReference type="ARBA" id="ARBA00030193"/>
    </source>
</evidence>
<evidence type="ECO:0000256" key="9">
    <source>
        <dbReference type="ARBA" id="ARBA00022842"/>
    </source>
</evidence>
<dbReference type="GO" id="GO:0004156">
    <property type="term" value="F:dihydropteroate synthase activity"/>
    <property type="evidence" value="ECO:0007669"/>
    <property type="project" value="UniProtKB-EC"/>
</dbReference>
<dbReference type="SUPFAM" id="SSF51717">
    <property type="entry name" value="Dihydropteroate synthetase-like"/>
    <property type="match status" value="1"/>
</dbReference>
<feature type="domain" description="Pterin-binding" evidence="14">
    <location>
        <begin position="24"/>
        <end position="272"/>
    </location>
</feature>
<dbReference type="CDD" id="cd00739">
    <property type="entry name" value="DHPS"/>
    <property type="match status" value="1"/>
</dbReference>
<dbReference type="GO" id="GO:0046872">
    <property type="term" value="F:metal ion binding"/>
    <property type="evidence" value="ECO:0007669"/>
    <property type="project" value="UniProtKB-KW"/>
</dbReference>
<dbReference type="InterPro" id="IPR045031">
    <property type="entry name" value="DHP_synth-like"/>
</dbReference>
<evidence type="ECO:0000259" key="14">
    <source>
        <dbReference type="PROSITE" id="PS50972"/>
    </source>
</evidence>
<dbReference type="KEGG" id="tco:Theco_3663"/>
<evidence type="ECO:0000256" key="12">
    <source>
        <dbReference type="ARBA" id="ARBA00053449"/>
    </source>
</evidence>
<dbReference type="NCBIfam" id="TIGR01496">
    <property type="entry name" value="DHPS"/>
    <property type="match status" value="1"/>
</dbReference>
<dbReference type="PANTHER" id="PTHR20941">
    <property type="entry name" value="FOLATE SYNTHESIS PROTEINS"/>
    <property type="match status" value="1"/>
</dbReference>
<dbReference type="STRING" id="717605.Theco_3663"/>
<dbReference type="GO" id="GO:0046654">
    <property type="term" value="P:tetrahydrofolate biosynthetic process"/>
    <property type="evidence" value="ECO:0007669"/>
    <property type="project" value="UniProtKB-UniPathway"/>
</dbReference>
<evidence type="ECO:0000256" key="1">
    <source>
        <dbReference type="ARBA" id="ARBA00000012"/>
    </source>
</evidence>
<evidence type="ECO:0000256" key="13">
    <source>
        <dbReference type="RuleBase" id="RU361205"/>
    </source>
</evidence>
<dbReference type="InterPro" id="IPR011005">
    <property type="entry name" value="Dihydropteroate_synth-like_sf"/>
</dbReference>
<name>L0EJ89_THECK</name>
<keyword evidence="9 13" id="KW-0460">Magnesium</keyword>
<dbReference type="EMBL" id="CP003255">
    <property type="protein sequence ID" value="AGA59684.1"/>
    <property type="molecule type" value="Genomic_DNA"/>
</dbReference>
<dbReference type="RefSeq" id="WP_015256406.1">
    <property type="nucleotide sequence ID" value="NC_019897.1"/>
</dbReference>
<evidence type="ECO:0000313" key="15">
    <source>
        <dbReference type="EMBL" id="AGA59684.1"/>
    </source>
</evidence>
<dbReference type="PROSITE" id="PS00793">
    <property type="entry name" value="DHPS_2"/>
    <property type="match status" value="1"/>
</dbReference>
<evidence type="ECO:0000313" key="16">
    <source>
        <dbReference type="Proteomes" id="UP000010795"/>
    </source>
</evidence>
<comment type="similarity">
    <text evidence="4 13">Belongs to the DHPS family.</text>
</comment>
<dbReference type="eggNOG" id="COG0294">
    <property type="taxonomic scope" value="Bacteria"/>
</dbReference>
<dbReference type="GO" id="GO:0046656">
    <property type="term" value="P:folic acid biosynthetic process"/>
    <property type="evidence" value="ECO:0007669"/>
    <property type="project" value="UniProtKB-KW"/>
</dbReference>
<dbReference type="FunFam" id="3.20.20.20:FF:000006">
    <property type="entry name" value="Dihydropteroate synthase"/>
    <property type="match status" value="1"/>
</dbReference>
<dbReference type="InterPro" id="IPR006390">
    <property type="entry name" value="DHP_synth_dom"/>
</dbReference>
<dbReference type="HOGENOM" id="CLU_008023_0_2_9"/>
<dbReference type="PROSITE" id="PS00792">
    <property type="entry name" value="DHPS_1"/>
    <property type="match status" value="1"/>
</dbReference>
<dbReference type="EC" id="2.5.1.15" evidence="5 13"/>
<keyword evidence="16" id="KW-1185">Reference proteome</keyword>
<accession>L0EJ89</accession>
<keyword evidence="7 13" id="KW-0808">Transferase</keyword>
<dbReference type="PANTHER" id="PTHR20941:SF1">
    <property type="entry name" value="FOLIC ACID SYNTHESIS PROTEIN FOL1"/>
    <property type="match status" value="1"/>
</dbReference>
<proteinExistence type="inferred from homology"/>
<evidence type="ECO:0000256" key="10">
    <source>
        <dbReference type="ARBA" id="ARBA00022909"/>
    </source>
</evidence>
<evidence type="ECO:0000256" key="2">
    <source>
        <dbReference type="ARBA" id="ARBA00001946"/>
    </source>
</evidence>
<keyword evidence="8 13" id="KW-0479">Metal-binding</keyword>
<protein>
    <recommendedName>
        <fullName evidence="6 13">Dihydropteroate synthase</fullName>
        <shortName evidence="13">DHPS</shortName>
        <ecNumber evidence="5 13">2.5.1.15</ecNumber>
    </recommendedName>
    <alternativeName>
        <fullName evidence="11 13">Dihydropteroate pyrophosphorylase</fullName>
    </alternativeName>
</protein>
<dbReference type="Proteomes" id="UP000010795">
    <property type="component" value="Chromosome"/>
</dbReference>
<organism evidence="15 16">
    <name type="scientific">Thermobacillus composti (strain DSM 18247 / JCM 13945 / KWC4)</name>
    <dbReference type="NCBI Taxonomy" id="717605"/>
    <lineage>
        <taxon>Bacteria</taxon>
        <taxon>Bacillati</taxon>
        <taxon>Bacillota</taxon>
        <taxon>Bacilli</taxon>
        <taxon>Bacillales</taxon>
        <taxon>Paenibacillaceae</taxon>
        <taxon>Thermobacillus</taxon>
    </lineage>
</organism>
<gene>
    <name evidence="15" type="ordered locus">Theco_3663</name>
</gene>
<dbReference type="InterPro" id="IPR000489">
    <property type="entry name" value="Pterin-binding_dom"/>
</dbReference>
<evidence type="ECO:0000256" key="7">
    <source>
        <dbReference type="ARBA" id="ARBA00022679"/>
    </source>
</evidence>
<evidence type="ECO:0000256" key="4">
    <source>
        <dbReference type="ARBA" id="ARBA00009503"/>
    </source>
</evidence>
<dbReference type="PROSITE" id="PS50972">
    <property type="entry name" value="PTERIN_BINDING"/>
    <property type="match status" value="1"/>
</dbReference>
<dbReference type="GO" id="GO:0005829">
    <property type="term" value="C:cytosol"/>
    <property type="evidence" value="ECO:0007669"/>
    <property type="project" value="TreeGrafter"/>
</dbReference>
<dbReference type="OrthoDB" id="9811744at2"/>
<keyword evidence="10 13" id="KW-0289">Folate biosynthesis</keyword>